<evidence type="ECO:0000313" key="2">
    <source>
        <dbReference type="Proteomes" id="UP000189464"/>
    </source>
</evidence>
<evidence type="ECO:0000313" key="1">
    <source>
        <dbReference type="EMBL" id="AQS60546.1"/>
    </source>
</evidence>
<organism evidence="1 2">
    <name type="scientific">Desulforamulus ferrireducens</name>
    <dbReference type="NCBI Taxonomy" id="1833852"/>
    <lineage>
        <taxon>Bacteria</taxon>
        <taxon>Bacillati</taxon>
        <taxon>Bacillota</taxon>
        <taxon>Clostridia</taxon>
        <taxon>Eubacteriales</taxon>
        <taxon>Peptococcaceae</taxon>
        <taxon>Desulforamulus</taxon>
    </lineage>
</organism>
<gene>
    <name evidence="1" type="ORF">B0537_07890</name>
</gene>
<protein>
    <recommendedName>
        <fullName evidence="3">Bypass of forespore C C-terminal domain-containing protein</fullName>
    </recommendedName>
</protein>
<dbReference type="KEGG" id="dfg:B0537_07890"/>
<dbReference type="Proteomes" id="UP000189464">
    <property type="component" value="Chromosome"/>
</dbReference>
<keyword evidence="2" id="KW-1185">Reference proteome</keyword>
<dbReference type="EMBL" id="CP019698">
    <property type="protein sequence ID" value="AQS60546.1"/>
    <property type="molecule type" value="Genomic_DNA"/>
</dbReference>
<dbReference type="AlphaFoldDB" id="A0A1S6J0J7"/>
<evidence type="ECO:0008006" key="3">
    <source>
        <dbReference type="Google" id="ProtNLM"/>
    </source>
</evidence>
<proteinExistence type="predicted"/>
<name>A0A1S6J0J7_9FIRM</name>
<accession>A0A1S6J0J7</accession>
<dbReference type="STRING" id="1833852.B0537_07890"/>
<reference evidence="1 2" key="1">
    <citation type="journal article" date="2016" name="Int. J. Syst. Evol. Microbiol.">
        <title>Desulfotomaculum ferrireducens sp. nov., a moderately thermophilic sulfate-reducing and dissimilatory Fe(III)-reducing bacterium isolated from compost.</title>
        <authorList>
            <person name="Yang G."/>
            <person name="Guo J."/>
            <person name="Zhuang L."/>
            <person name="Yuan Y."/>
            <person name="Zhou S."/>
        </authorList>
    </citation>
    <scope>NUCLEOTIDE SEQUENCE [LARGE SCALE GENOMIC DNA]</scope>
    <source>
        <strain evidence="1 2">GSS09</strain>
    </source>
</reference>
<sequence>MLAVLVVLLLFAGLYFLNNNELLDNFTIQQVLAQPAAQLQEMVIREEKVHICGDVQEVARRTVGSLNIKTEQELKEYYEAKGFAVVRLENTFLAQTKVNDFCNYHNSFRHLGIHNSKLAIFQGPLGYNQKLISLEENIDVNTLHPGLQVKLQQAMDFFQMTPETQAMLRYELEFANEDGLYAALENLDELQE</sequence>